<reference evidence="1 2" key="1">
    <citation type="submission" date="2022-09" db="EMBL/GenBank/DDBJ databases">
        <title>Enrichment on poylsaccharides allowed isolation of novel metabolic and taxonomic groups of Haloarchaea.</title>
        <authorList>
            <person name="Sorokin D.Y."/>
            <person name="Elcheninov A.G."/>
            <person name="Khizhniak T.V."/>
            <person name="Kolganova T.V."/>
            <person name="Kublanov I.V."/>
        </authorList>
    </citation>
    <scope>NUCLEOTIDE SEQUENCE [LARGE SCALE GENOMIC DNA]</scope>
    <source>
        <strain evidence="1 2">AArc-curdl1</strain>
    </source>
</reference>
<comment type="caution">
    <text evidence="1">The sequence shown here is derived from an EMBL/GenBank/DDBJ whole genome shotgun (WGS) entry which is preliminary data.</text>
</comment>
<proteinExistence type="predicted"/>
<dbReference type="EMBL" id="JAOPJZ010000006">
    <property type="protein sequence ID" value="MCU4752262.1"/>
    <property type="molecule type" value="Genomic_DNA"/>
</dbReference>
<name>A0AAP3E6X5_9EURY</name>
<evidence type="ECO:0000313" key="1">
    <source>
        <dbReference type="EMBL" id="MCU4752262.1"/>
    </source>
</evidence>
<dbReference type="Proteomes" id="UP001321047">
    <property type="component" value="Unassembled WGS sequence"/>
</dbReference>
<keyword evidence="2" id="KW-1185">Reference proteome</keyword>
<dbReference type="AlphaFoldDB" id="A0AAP3E6X5"/>
<protein>
    <submittedName>
        <fullName evidence="1">Uncharacterized protein</fullName>
    </submittedName>
</protein>
<evidence type="ECO:0000313" key="2">
    <source>
        <dbReference type="Proteomes" id="UP001321047"/>
    </source>
</evidence>
<sequence>MPSTKRLRRRTVLTGGLGGAGAFLTGTYAWNRYSRRHNLRIRSLRCRNETEETVQLTLTVGTDLERAVETTQWLDPKGQDRAEQHVNGPWLKYPKPYSVSVETPHDARVLSNGTIIDELDSRWGPQQAVIEIVITPEQTLKTTVEAYS</sequence>
<gene>
    <name evidence="1" type="ORF">OB919_09730</name>
</gene>
<dbReference type="RefSeq" id="WP_342808604.1">
    <property type="nucleotide sequence ID" value="NZ_JAOPJZ010000006.1"/>
</dbReference>
<organism evidence="1 2">
    <name type="scientific">Natronosalvus hydrolyticus</name>
    <dbReference type="NCBI Taxonomy" id="2979988"/>
    <lineage>
        <taxon>Archaea</taxon>
        <taxon>Methanobacteriati</taxon>
        <taxon>Methanobacteriota</taxon>
        <taxon>Stenosarchaea group</taxon>
        <taxon>Halobacteria</taxon>
        <taxon>Halobacteriales</taxon>
        <taxon>Natrialbaceae</taxon>
        <taxon>Natronosalvus</taxon>
    </lineage>
</organism>
<accession>A0AAP3E6X5</accession>